<keyword evidence="2" id="KW-1185">Reference proteome</keyword>
<accession>A0ABV9FUE0</accession>
<gene>
    <name evidence="1" type="ORF">ACFO6S_10745</name>
</gene>
<dbReference type="RefSeq" id="WP_378416730.1">
    <property type="nucleotide sequence ID" value="NZ_JBHSFO010000004.1"/>
</dbReference>
<proteinExistence type="predicted"/>
<evidence type="ECO:0000313" key="1">
    <source>
        <dbReference type="EMBL" id="MFC4604162.1"/>
    </source>
</evidence>
<protein>
    <submittedName>
        <fullName evidence="1">Uncharacterized protein</fullName>
    </submittedName>
</protein>
<name>A0ABV9FUE0_9NOCA</name>
<reference evidence="2" key="1">
    <citation type="journal article" date="2019" name="Int. J. Syst. Evol. Microbiol.">
        <title>The Global Catalogue of Microorganisms (GCM) 10K type strain sequencing project: providing services to taxonomists for standard genome sequencing and annotation.</title>
        <authorList>
            <consortium name="The Broad Institute Genomics Platform"/>
            <consortium name="The Broad Institute Genome Sequencing Center for Infectious Disease"/>
            <person name="Wu L."/>
            <person name="Ma J."/>
        </authorList>
    </citation>
    <scope>NUCLEOTIDE SEQUENCE [LARGE SCALE GENOMIC DNA]</scope>
    <source>
        <strain evidence="2">CCUG 54520</strain>
    </source>
</reference>
<dbReference type="Proteomes" id="UP001595914">
    <property type="component" value="Unassembled WGS sequence"/>
</dbReference>
<dbReference type="EMBL" id="JBHSFO010000004">
    <property type="protein sequence ID" value="MFC4604162.1"/>
    <property type="molecule type" value="Genomic_DNA"/>
</dbReference>
<organism evidence="1 2">
    <name type="scientific">Rhodococcus kronopolitis</name>
    <dbReference type="NCBI Taxonomy" id="1460226"/>
    <lineage>
        <taxon>Bacteria</taxon>
        <taxon>Bacillati</taxon>
        <taxon>Actinomycetota</taxon>
        <taxon>Actinomycetes</taxon>
        <taxon>Mycobacteriales</taxon>
        <taxon>Nocardiaceae</taxon>
        <taxon>Rhodococcus</taxon>
    </lineage>
</organism>
<evidence type="ECO:0000313" key="2">
    <source>
        <dbReference type="Proteomes" id="UP001595914"/>
    </source>
</evidence>
<sequence>MNWNTDPRRVGALYTVELLLEAISTGNRWSIARRATGPLLGQLLAADGSGGSHPHVLGTPRLSLTAHPLAVVDDDVAVVLGAVTERTRPDPTPLVAVLIRSTVDPRHWLVAALETTAEIAEDTRRAAVLGEYTESADAATIAAHSPLDPEAAAIDWDDPTVVLRAHANGTVTVADALAHLAEFDRSAWPWLADEGVTFGGLYLRARHPELVRER</sequence>
<comment type="caution">
    <text evidence="1">The sequence shown here is derived from an EMBL/GenBank/DDBJ whole genome shotgun (WGS) entry which is preliminary data.</text>
</comment>